<evidence type="ECO:0000313" key="6">
    <source>
        <dbReference type="Proteomes" id="UP001457282"/>
    </source>
</evidence>
<dbReference type="InterPro" id="IPR013210">
    <property type="entry name" value="LRR_N_plant-typ"/>
</dbReference>
<protein>
    <recommendedName>
        <fullName evidence="4">Leucine-rich repeat-containing N-terminal plant-type domain-containing protein</fullName>
    </recommendedName>
</protein>
<evidence type="ECO:0000256" key="1">
    <source>
        <dbReference type="ARBA" id="ARBA00022614"/>
    </source>
</evidence>
<dbReference type="InterPro" id="IPR053211">
    <property type="entry name" value="DNA_repair-toleration"/>
</dbReference>
<gene>
    <name evidence="5" type="ORF">M0R45_016467</name>
</gene>
<feature type="domain" description="Leucine-rich repeat-containing N-terminal plant-type" evidence="4">
    <location>
        <begin position="5"/>
        <end position="29"/>
    </location>
</feature>
<dbReference type="SUPFAM" id="SSF52058">
    <property type="entry name" value="L domain-like"/>
    <property type="match status" value="1"/>
</dbReference>
<evidence type="ECO:0000256" key="2">
    <source>
        <dbReference type="ARBA" id="ARBA00022729"/>
    </source>
</evidence>
<dbReference type="EMBL" id="JBEDUW010000003">
    <property type="protein sequence ID" value="KAK9939781.1"/>
    <property type="molecule type" value="Genomic_DNA"/>
</dbReference>
<evidence type="ECO:0000256" key="3">
    <source>
        <dbReference type="ARBA" id="ARBA00022737"/>
    </source>
</evidence>
<dbReference type="InterPro" id="IPR032675">
    <property type="entry name" value="LRR_dom_sf"/>
</dbReference>
<keyword evidence="6" id="KW-1185">Reference proteome</keyword>
<reference evidence="5 6" key="1">
    <citation type="journal article" date="2023" name="G3 (Bethesda)">
        <title>A chromosome-length genome assembly and annotation of blackberry (Rubus argutus, cv. 'Hillquist').</title>
        <authorList>
            <person name="Bruna T."/>
            <person name="Aryal R."/>
            <person name="Dudchenko O."/>
            <person name="Sargent D.J."/>
            <person name="Mead D."/>
            <person name="Buti M."/>
            <person name="Cavallini A."/>
            <person name="Hytonen T."/>
            <person name="Andres J."/>
            <person name="Pham M."/>
            <person name="Weisz D."/>
            <person name="Mascagni F."/>
            <person name="Usai G."/>
            <person name="Natali L."/>
            <person name="Bassil N."/>
            <person name="Fernandez G.E."/>
            <person name="Lomsadze A."/>
            <person name="Armour M."/>
            <person name="Olukolu B."/>
            <person name="Poorten T."/>
            <person name="Britton C."/>
            <person name="Davik J."/>
            <person name="Ashrafi H."/>
            <person name="Aiden E.L."/>
            <person name="Borodovsky M."/>
            <person name="Worthington M."/>
        </authorList>
    </citation>
    <scope>NUCLEOTIDE SEQUENCE [LARGE SCALE GENOMIC DNA]</scope>
    <source>
        <strain evidence="5">PI 553951</strain>
    </source>
</reference>
<dbReference type="Pfam" id="PF08263">
    <property type="entry name" value="LRRNT_2"/>
    <property type="match status" value="1"/>
</dbReference>
<dbReference type="PANTHER" id="PTHR48060">
    <property type="entry name" value="DNA DAMAGE-REPAIR/TOLERATION PROTEIN DRT100"/>
    <property type="match status" value="1"/>
</dbReference>
<evidence type="ECO:0000313" key="5">
    <source>
        <dbReference type="EMBL" id="KAK9939781.1"/>
    </source>
</evidence>
<keyword evidence="2" id="KW-0732">Signal</keyword>
<keyword evidence="1" id="KW-0433">Leucine-rich repeat</keyword>
<dbReference type="Proteomes" id="UP001457282">
    <property type="component" value="Unassembled WGS sequence"/>
</dbReference>
<keyword evidence="3" id="KW-0677">Repeat</keyword>
<evidence type="ECO:0000259" key="4">
    <source>
        <dbReference type="Pfam" id="PF08263"/>
    </source>
</evidence>
<organism evidence="5 6">
    <name type="scientific">Rubus argutus</name>
    <name type="common">Southern blackberry</name>
    <dbReference type="NCBI Taxonomy" id="59490"/>
    <lineage>
        <taxon>Eukaryota</taxon>
        <taxon>Viridiplantae</taxon>
        <taxon>Streptophyta</taxon>
        <taxon>Embryophyta</taxon>
        <taxon>Tracheophyta</taxon>
        <taxon>Spermatophyta</taxon>
        <taxon>Magnoliopsida</taxon>
        <taxon>eudicotyledons</taxon>
        <taxon>Gunneridae</taxon>
        <taxon>Pentapetalae</taxon>
        <taxon>rosids</taxon>
        <taxon>fabids</taxon>
        <taxon>Rosales</taxon>
        <taxon>Rosaceae</taxon>
        <taxon>Rosoideae</taxon>
        <taxon>Rosoideae incertae sedis</taxon>
        <taxon>Rubus</taxon>
    </lineage>
</organism>
<comment type="caution">
    <text evidence="5">The sequence shown here is derived from an EMBL/GenBank/DDBJ whole genome shotgun (WGS) entry which is preliminary data.</text>
</comment>
<accession>A0AAW1XS10</accession>
<dbReference type="Gene3D" id="3.80.10.10">
    <property type="entry name" value="Ribonuclease Inhibitor"/>
    <property type="match status" value="1"/>
</dbReference>
<sequence length="148" mass="16061">MCSITNDPNGALANWTSSHHCNWFGIACDPSTNQVISIPLVETQLQGEISPFLENISDLQVLDLTSNTFTKHIPAVAAGVKGNRCGVAGWRSGLCAQRRWRRGKMTAVWAATRAGRGKVGEIWLGGAEMEATAEMVMNLIVNFGKKDM</sequence>
<dbReference type="AlphaFoldDB" id="A0AAW1XS10"/>
<proteinExistence type="predicted"/>
<name>A0AAW1XS10_RUBAR</name>
<dbReference type="PANTHER" id="PTHR48060:SF21">
    <property type="entry name" value="L DOMAIN-LIKE PROTEIN"/>
    <property type="match status" value="1"/>
</dbReference>